<evidence type="ECO:0000313" key="2">
    <source>
        <dbReference type="Proteomes" id="UP000054032"/>
    </source>
</evidence>
<dbReference type="EMBL" id="KI964128">
    <property type="protein sequence ID" value="EUC40972.1"/>
    <property type="molecule type" value="Genomic_DNA"/>
</dbReference>
<dbReference type="AlphaFoldDB" id="W6YNN2"/>
<name>W6YNN2_COCMI</name>
<dbReference type="HOGENOM" id="CLU_1630989_0_0_1"/>
<dbReference type="KEGG" id="bor:COCMIDRAFT_107458"/>
<evidence type="ECO:0000313" key="1">
    <source>
        <dbReference type="EMBL" id="EUC40972.1"/>
    </source>
</evidence>
<accession>W6YNN2</accession>
<dbReference type="Proteomes" id="UP000054032">
    <property type="component" value="Unassembled WGS sequence"/>
</dbReference>
<dbReference type="RefSeq" id="XP_007692526.1">
    <property type="nucleotide sequence ID" value="XM_007694336.1"/>
</dbReference>
<dbReference type="OrthoDB" id="3691014at2759"/>
<dbReference type="GeneID" id="19119051"/>
<organism evidence="1 2">
    <name type="scientific">Bipolaris oryzae ATCC 44560</name>
    <dbReference type="NCBI Taxonomy" id="930090"/>
    <lineage>
        <taxon>Eukaryota</taxon>
        <taxon>Fungi</taxon>
        <taxon>Dikarya</taxon>
        <taxon>Ascomycota</taxon>
        <taxon>Pezizomycotina</taxon>
        <taxon>Dothideomycetes</taxon>
        <taxon>Pleosporomycetidae</taxon>
        <taxon>Pleosporales</taxon>
        <taxon>Pleosporineae</taxon>
        <taxon>Pleosporaceae</taxon>
        <taxon>Bipolaris</taxon>
    </lineage>
</organism>
<proteinExistence type="predicted"/>
<keyword evidence="2" id="KW-1185">Reference proteome</keyword>
<gene>
    <name evidence="1" type="ORF">COCMIDRAFT_107458</name>
</gene>
<sequence>MSVSIATQAFCLTNLTHSVSTLSHLFPLLNLSHLRAVCRNVLSINLNRRRIHAYVHAMIAVSCPLNIGVTGGCRKTHTHRARTLSYTISRICMPGDTPTNCQSPKMARRTFGRLDSCMSRFEMCFVVDNDEVLRRSLPMYHPWIA</sequence>
<protein>
    <submittedName>
        <fullName evidence="1">Uncharacterized protein</fullName>
    </submittedName>
</protein>
<reference evidence="1 2" key="1">
    <citation type="journal article" date="2013" name="PLoS Genet.">
        <title>Comparative genome structure, secondary metabolite, and effector coding capacity across Cochliobolus pathogens.</title>
        <authorList>
            <person name="Condon B.J."/>
            <person name="Leng Y."/>
            <person name="Wu D."/>
            <person name="Bushley K.E."/>
            <person name="Ohm R.A."/>
            <person name="Otillar R."/>
            <person name="Martin J."/>
            <person name="Schackwitz W."/>
            <person name="Grimwood J."/>
            <person name="MohdZainudin N."/>
            <person name="Xue C."/>
            <person name="Wang R."/>
            <person name="Manning V.A."/>
            <person name="Dhillon B."/>
            <person name="Tu Z.J."/>
            <person name="Steffenson B.J."/>
            <person name="Salamov A."/>
            <person name="Sun H."/>
            <person name="Lowry S."/>
            <person name="LaButti K."/>
            <person name="Han J."/>
            <person name="Copeland A."/>
            <person name="Lindquist E."/>
            <person name="Barry K."/>
            <person name="Schmutz J."/>
            <person name="Baker S.E."/>
            <person name="Ciuffetti L.M."/>
            <person name="Grigoriev I.V."/>
            <person name="Zhong S."/>
            <person name="Turgeon B.G."/>
        </authorList>
    </citation>
    <scope>NUCLEOTIDE SEQUENCE [LARGE SCALE GENOMIC DNA]</scope>
    <source>
        <strain evidence="1 2">ATCC 44560</strain>
    </source>
</reference>